<name>A0A920C4Z3_9BACI</name>
<dbReference type="NCBIfam" id="NF007197">
    <property type="entry name" value="PRK09618.1"/>
    <property type="match status" value="1"/>
</dbReference>
<proteinExistence type="inferred from homology"/>
<keyword evidence="5" id="KW-1185">Reference proteome</keyword>
<comment type="caution">
    <text evidence="4">The sequence shown here is derived from an EMBL/GenBank/DDBJ whole genome shotgun (WGS) entry which is preliminary data.</text>
</comment>
<organism evidence="4 5">
    <name type="scientific">Ornithinibacillus bavariensis</name>
    <dbReference type="NCBI Taxonomy" id="545502"/>
    <lineage>
        <taxon>Bacteria</taxon>
        <taxon>Bacillati</taxon>
        <taxon>Bacillota</taxon>
        <taxon>Bacilli</taxon>
        <taxon>Bacillales</taxon>
        <taxon>Bacillaceae</taxon>
        <taxon>Ornithinibacillus</taxon>
    </lineage>
</organism>
<feature type="region of interest" description="Disordered" evidence="3">
    <location>
        <begin position="143"/>
        <end position="171"/>
    </location>
</feature>
<accession>A0A920C4Z3</accession>
<evidence type="ECO:0000256" key="1">
    <source>
        <dbReference type="ARBA" id="ARBA00010577"/>
    </source>
</evidence>
<evidence type="ECO:0000256" key="3">
    <source>
        <dbReference type="SAM" id="MobiDB-lite"/>
    </source>
</evidence>
<dbReference type="InterPro" id="IPR005648">
    <property type="entry name" value="FlgD"/>
</dbReference>
<evidence type="ECO:0000256" key="2">
    <source>
        <dbReference type="ARBA" id="ARBA00022795"/>
    </source>
</evidence>
<dbReference type="EMBL" id="BORP01000001">
    <property type="protein sequence ID" value="GIO26155.1"/>
    <property type="molecule type" value="Genomic_DNA"/>
</dbReference>
<sequence length="171" mass="19147">MPVIDPTLYLKNQSNTRVPSNELGKDEFLKILMVQLQNQDPTNPMEDREFISQLAQFSSLEQMMNMTKSINTLVENQLISPIVQYSHMIGKIVTYQSFDIETGESLGNKTSKVIAVSQHQGYAVLELENGERVYADAILEVKAIGESTEDPKDPKDPEAPETPEDSESAIE</sequence>
<dbReference type="GO" id="GO:0044781">
    <property type="term" value="P:bacterial-type flagellum organization"/>
    <property type="evidence" value="ECO:0007669"/>
    <property type="project" value="UniProtKB-KW"/>
</dbReference>
<dbReference type="Proteomes" id="UP000676917">
    <property type="component" value="Unassembled WGS sequence"/>
</dbReference>
<comment type="similarity">
    <text evidence="1">Belongs to the FlgD family.</text>
</comment>
<feature type="compositionally biased region" description="Basic and acidic residues" evidence="3">
    <location>
        <begin position="149"/>
        <end position="158"/>
    </location>
</feature>
<dbReference type="AlphaFoldDB" id="A0A920C4Z3"/>
<reference evidence="4" key="1">
    <citation type="submission" date="2021-03" db="EMBL/GenBank/DDBJ databases">
        <title>Antimicrobial resistance genes in bacteria isolated from Japanese honey, and their potential for conferring macrolide and lincosamide resistance in the American foulbrood pathogen Paenibacillus larvae.</title>
        <authorList>
            <person name="Okamoto M."/>
            <person name="Kumagai M."/>
            <person name="Kanamori H."/>
            <person name="Takamatsu D."/>
        </authorList>
    </citation>
    <scope>NUCLEOTIDE SEQUENCE</scope>
    <source>
        <strain evidence="4">J43TS3</strain>
    </source>
</reference>
<evidence type="ECO:0000313" key="4">
    <source>
        <dbReference type="EMBL" id="GIO26155.1"/>
    </source>
</evidence>
<keyword evidence="2" id="KW-1005">Bacterial flagellum biogenesis</keyword>
<evidence type="ECO:0008006" key="6">
    <source>
        <dbReference type="Google" id="ProtNLM"/>
    </source>
</evidence>
<feature type="compositionally biased region" description="Acidic residues" evidence="3">
    <location>
        <begin position="159"/>
        <end position="171"/>
    </location>
</feature>
<evidence type="ECO:0000313" key="5">
    <source>
        <dbReference type="Proteomes" id="UP000676917"/>
    </source>
</evidence>
<gene>
    <name evidence="4" type="primary">ylxG</name>
    <name evidence="4" type="ORF">J43TS3_07660</name>
</gene>
<protein>
    <recommendedName>
        <fullName evidence="6">Flagellar hook assembly protein FlgD</fullName>
    </recommendedName>
</protein>
<dbReference type="Pfam" id="PF03963">
    <property type="entry name" value="FlgD"/>
    <property type="match status" value="1"/>
</dbReference>